<protein>
    <submittedName>
        <fullName evidence="1">Uncharacterized protein</fullName>
    </submittedName>
</protein>
<dbReference type="AlphaFoldDB" id="A0A0E9T443"/>
<sequence>MLVKGPRHGVGQLGSLKKCWHDGYDGWASRLSRTKIIA</sequence>
<organism evidence="1">
    <name type="scientific">Anguilla anguilla</name>
    <name type="common">European freshwater eel</name>
    <name type="synonym">Muraena anguilla</name>
    <dbReference type="NCBI Taxonomy" id="7936"/>
    <lineage>
        <taxon>Eukaryota</taxon>
        <taxon>Metazoa</taxon>
        <taxon>Chordata</taxon>
        <taxon>Craniata</taxon>
        <taxon>Vertebrata</taxon>
        <taxon>Euteleostomi</taxon>
        <taxon>Actinopterygii</taxon>
        <taxon>Neopterygii</taxon>
        <taxon>Teleostei</taxon>
        <taxon>Anguilliformes</taxon>
        <taxon>Anguillidae</taxon>
        <taxon>Anguilla</taxon>
    </lineage>
</organism>
<reference evidence="1" key="2">
    <citation type="journal article" date="2015" name="Fish Shellfish Immunol.">
        <title>Early steps in the European eel (Anguilla anguilla)-Vibrio vulnificus interaction in the gills: Role of the RtxA13 toxin.</title>
        <authorList>
            <person name="Callol A."/>
            <person name="Pajuelo D."/>
            <person name="Ebbesson L."/>
            <person name="Teles M."/>
            <person name="MacKenzie S."/>
            <person name="Amaro C."/>
        </authorList>
    </citation>
    <scope>NUCLEOTIDE SEQUENCE</scope>
</reference>
<name>A0A0E9T443_ANGAN</name>
<dbReference type="EMBL" id="GBXM01060213">
    <property type="protein sequence ID" value="JAH48364.1"/>
    <property type="molecule type" value="Transcribed_RNA"/>
</dbReference>
<accession>A0A0E9T443</accession>
<reference evidence="1" key="1">
    <citation type="submission" date="2014-11" db="EMBL/GenBank/DDBJ databases">
        <authorList>
            <person name="Amaro Gonzalez C."/>
        </authorList>
    </citation>
    <scope>NUCLEOTIDE SEQUENCE</scope>
</reference>
<proteinExistence type="predicted"/>
<evidence type="ECO:0000313" key="1">
    <source>
        <dbReference type="EMBL" id="JAH48364.1"/>
    </source>
</evidence>